<name>A0A9X4BL41_9GAMM</name>
<keyword evidence="2" id="KW-1185">Reference proteome</keyword>
<comment type="caution">
    <text evidence="1">The sequence shown here is derived from an EMBL/GenBank/DDBJ whole genome shotgun (WGS) entry which is preliminary data.</text>
</comment>
<evidence type="ECO:0000313" key="1">
    <source>
        <dbReference type="EMBL" id="MDC8013829.1"/>
    </source>
</evidence>
<reference evidence="1" key="1">
    <citation type="submission" date="2023-02" db="EMBL/GenBank/DDBJ databases">
        <title>Tahibacter soli sp. nov. isolated from soil.</title>
        <authorList>
            <person name="Baek J.H."/>
            <person name="Lee J.K."/>
            <person name="Choi D.G."/>
            <person name="Jeon C.O."/>
        </authorList>
    </citation>
    <scope>NUCLEOTIDE SEQUENCE</scope>
    <source>
        <strain evidence="1">BL</strain>
    </source>
</reference>
<protein>
    <submittedName>
        <fullName evidence="1">Uncharacterized protein</fullName>
    </submittedName>
</protein>
<accession>A0A9X4BL41</accession>
<dbReference type="RefSeq" id="WP_263541474.1">
    <property type="nucleotide sequence ID" value="NZ_JAOVZO020000018.1"/>
</dbReference>
<sequence>MDTIRDTDLILYHYRDGLADDEIARIAAALAQSPDLRRRYEAIYATLHAADTLPGFEPDAGFDRRLWNVLDARIDAAERAAVPPAAPRRSWFERLLAPGPRLALGGAFALAIAAGVGYRLGRESLPTNPTVAQEDTLRASRVLDAYVTAHLRATEGAVLTAVNSDSAELLAGNRELASNLIESNRLYAAAATRSGNTRLADFLRQLEPLLLELANPPAGGSIQSTDGLRDYLDKTDLLFQLRATRKRIDSDARRPTSA</sequence>
<gene>
    <name evidence="1" type="ORF">OD750_014900</name>
</gene>
<organism evidence="1 2">
    <name type="scientific">Tahibacter soli</name>
    <dbReference type="NCBI Taxonomy" id="2983605"/>
    <lineage>
        <taxon>Bacteria</taxon>
        <taxon>Pseudomonadati</taxon>
        <taxon>Pseudomonadota</taxon>
        <taxon>Gammaproteobacteria</taxon>
        <taxon>Lysobacterales</taxon>
        <taxon>Rhodanobacteraceae</taxon>
        <taxon>Tahibacter</taxon>
    </lineage>
</organism>
<dbReference type="Proteomes" id="UP001139971">
    <property type="component" value="Unassembled WGS sequence"/>
</dbReference>
<proteinExistence type="predicted"/>
<evidence type="ECO:0000313" key="2">
    <source>
        <dbReference type="Proteomes" id="UP001139971"/>
    </source>
</evidence>
<dbReference type="EMBL" id="JAOVZO020000018">
    <property type="protein sequence ID" value="MDC8013829.1"/>
    <property type="molecule type" value="Genomic_DNA"/>
</dbReference>
<dbReference type="AlphaFoldDB" id="A0A9X4BL41"/>